<dbReference type="PANTHER" id="PTHR42813:SF2">
    <property type="entry name" value="DEHYDROGENASE, ZINC-CONTAINING, PUTATIVE (AFU_ORTHOLOGUE AFUA_2G02810)-RELATED"/>
    <property type="match status" value="1"/>
</dbReference>
<dbReference type="InterPro" id="IPR036291">
    <property type="entry name" value="NAD(P)-bd_dom_sf"/>
</dbReference>
<comment type="cofactor">
    <cofactor evidence="1 5">
        <name>Zn(2+)</name>
        <dbReference type="ChEBI" id="CHEBI:29105"/>
    </cofactor>
</comment>
<gene>
    <name evidence="7" type="ORF">HHO37_00565</name>
</gene>
<dbReference type="Pfam" id="PF08240">
    <property type="entry name" value="ADH_N"/>
    <property type="match status" value="1"/>
</dbReference>
<dbReference type="InterPro" id="IPR013154">
    <property type="entry name" value="ADH-like_N"/>
</dbReference>
<dbReference type="SMART" id="SM00829">
    <property type="entry name" value="PKS_ER"/>
    <property type="match status" value="1"/>
</dbReference>
<evidence type="ECO:0000256" key="3">
    <source>
        <dbReference type="ARBA" id="ARBA00022833"/>
    </source>
</evidence>
<dbReference type="SUPFAM" id="SSF51735">
    <property type="entry name" value="NAD(P)-binding Rossmann-fold domains"/>
    <property type="match status" value="1"/>
</dbReference>
<evidence type="ECO:0000259" key="6">
    <source>
        <dbReference type="SMART" id="SM00829"/>
    </source>
</evidence>
<evidence type="ECO:0000256" key="1">
    <source>
        <dbReference type="ARBA" id="ARBA00001947"/>
    </source>
</evidence>
<dbReference type="PANTHER" id="PTHR42813">
    <property type="entry name" value="ZINC-TYPE ALCOHOL DEHYDROGENASE-LIKE"/>
    <property type="match status" value="1"/>
</dbReference>
<keyword evidence="3 5" id="KW-0862">Zinc</keyword>
<dbReference type="GO" id="GO:0016491">
    <property type="term" value="F:oxidoreductase activity"/>
    <property type="evidence" value="ECO:0007669"/>
    <property type="project" value="UniProtKB-KW"/>
</dbReference>
<dbReference type="Gene3D" id="3.40.50.720">
    <property type="entry name" value="NAD(P)-binding Rossmann-like Domain"/>
    <property type="match status" value="1"/>
</dbReference>
<dbReference type="InterPro" id="IPR020843">
    <property type="entry name" value="ER"/>
</dbReference>
<evidence type="ECO:0000256" key="2">
    <source>
        <dbReference type="ARBA" id="ARBA00022723"/>
    </source>
</evidence>
<dbReference type="InterPro" id="IPR013149">
    <property type="entry name" value="ADH-like_C"/>
</dbReference>
<comment type="similarity">
    <text evidence="5">Belongs to the zinc-containing alcohol dehydrogenase family.</text>
</comment>
<dbReference type="InterPro" id="IPR002328">
    <property type="entry name" value="ADH_Zn_CS"/>
</dbReference>
<proteinExistence type="inferred from homology"/>
<organism evidence="7 8">
    <name type="scientific">Streptococcus ratti</name>
    <dbReference type="NCBI Taxonomy" id="1341"/>
    <lineage>
        <taxon>Bacteria</taxon>
        <taxon>Bacillati</taxon>
        <taxon>Bacillota</taxon>
        <taxon>Bacilli</taxon>
        <taxon>Lactobacillales</taxon>
        <taxon>Streptococcaceae</taxon>
        <taxon>Streptococcus</taxon>
    </lineage>
</organism>
<dbReference type="Pfam" id="PF00107">
    <property type="entry name" value="ADH_zinc_N"/>
    <property type="match status" value="1"/>
</dbReference>
<dbReference type="Proteomes" id="UP000532121">
    <property type="component" value="Unassembled WGS sequence"/>
</dbReference>
<dbReference type="GO" id="GO:0008270">
    <property type="term" value="F:zinc ion binding"/>
    <property type="evidence" value="ECO:0007669"/>
    <property type="project" value="InterPro"/>
</dbReference>
<comment type="caution">
    <text evidence="7">The sequence shown here is derived from an EMBL/GenBank/DDBJ whole genome shotgun (WGS) entry which is preliminary data.</text>
</comment>
<evidence type="ECO:0000256" key="5">
    <source>
        <dbReference type="RuleBase" id="RU361277"/>
    </source>
</evidence>
<accession>A0A7X9LBR5</accession>
<reference evidence="7 8" key="1">
    <citation type="submission" date="2020-04" db="EMBL/GenBank/DDBJ databases">
        <title>MicrobeNet Type strains.</title>
        <authorList>
            <person name="Nicholson A.C."/>
        </authorList>
    </citation>
    <scope>NUCLEOTIDE SEQUENCE [LARGE SCALE GENOMIC DNA]</scope>
    <source>
        <strain evidence="7 8">DSM 22768</strain>
    </source>
</reference>
<keyword evidence="4" id="KW-0560">Oxidoreductase</keyword>
<dbReference type="InterPro" id="IPR011032">
    <property type="entry name" value="GroES-like_sf"/>
</dbReference>
<dbReference type="SUPFAM" id="SSF50129">
    <property type="entry name" value="GroES-like"/>
    <property type="match status" value="1"/>
</dbReference>
<dbReference type="EMBL" id="JABASA010000001">
    <property type="protein sequence ID" value="NMD48195.1"/>
    <property type="molecule type" value="Genomic_DNA"/>
</dbReference>
<name>A0A7X9LBR5_STRRT</name>
<evidence type="ECO:0000313" key="7">
    <source>
        <dbReference type="EMBL" id="NMD48195.1"/>
    </source>
</evidence>
<evidence type="ECO:0000256" key="4">
    <source>
        <dbReference type="ARBA" id="ARBA00023002"/>
    </source>
</evidence>
<keyword evidence="2 5" id="KW-0479">Metal-binding</keyword>
<dbReference type="PROSITE" id="PS00059">
    <property type="entry name" value="ADH_ZINC"/>
    <property type="match status" value="1"/>
</dbReference>
<feature type="domain" description="Enoyl reductase (ER)" evidence="6">
    <location>
        <begin position="10"/>
        <end position="345"/>
    </location>
</feature>
<dbReference type="CDD" id="cd08287">
    <property type="entry name" value="FDH_like_ADH3"/>
    <property type="match status" value="1"/>
</dbReference>
<dbReference type="Gene3D" id="3.90.180.10">
    <property type="entry name" value="Medium-chain alcohol dehydrogenases, catalytic domain"/>
    <property type="match status" value="1"/>
</dbReference>
<protein>
    <submittedName>
        <fullName evidence="7">Zinc-dependent alcohol dehydrogenase family protein</fullName>
    </submittedName>
</protein>
<dbReference type="RefSeq" id="WP_193522790.1">
    <property type="nucleotide sequence ID" value="NZ_JABASA010000001.1"/>
</dbReference>
<evidence type="ECO:0000313" key="8">
    <source>
        <dbReference type="Proteomes" id="UP000532121"/>
    </source>
</evidence>
<dbReference type="AlphaFoldDB" id="A0A7X9LBR5"/>
<sequence>MKTTVFVKTGQVAVETIDKPQIIEADDALIRVVRSCVCGSDLWSYRGDDQKEAGSGNTGHEIIGIIEETGSEVNTVKKGDFVIAPFTHGCGHCAACRAGFEGGCQGHDANTNFSTGYQAEYVRYAHADWSLVKVPGQPSDYSEGMIASLLSLADVMPTGYHAARVANVQKGDTVAVVGDGAVGLCAVIAAKMRGAKRIIIMSRHKDRQELAVEFGATDIVAERGEEGVAKVLELTKGDGVDAALECVGTQLSTETAIKIARPGAVVGRVGVPHTDDINPGDYFMRNTIFAGGPASVTTYDKSILLKAVLDGEINPGKVFTQSYKLDDIDQAYKDMEARRTIKSMIVID</sequence>